<dbReference type="Pfam" id="PF06985">
    <property type="entry name" value="HET"/>
    <property type="match status" value="1"/>
</dbReference>
<dbReference type="InterPro" id="IPR010730">
    <property type="entry name" value="HET"/>
</dbReference>
<dbReference type="Pfam" id="PF26639">
    <property type="entry name" value="Het-6_barrel"/>
    <property type="match status" value="1"/>
</dbReference>
<dbReference type="HOGENOM" id="CLU_004184_7_2_1"/>
<sequence length="616" mass="69860">MQPDVEYKPLKPDSGFRLITLQPSSDFSSPIKCELHNVELHNHPSFEALSYVWGQTTETRPIQVGRGMFNATRNLETALRHLRLPDRPRQIWADAICIDQANHAEKSNHIGYMSQVYRRCATDLLWLGEDAKMLQDAASSMAHFGSLFRLDDELRQRWLDLSDEQTQTLERMQENLRHLFATPAVWRRVWIVQEVAFASSLLLVAGHATLPWTVVEDFLDVDVYIERYGVPDAFHGPFSHDMSIRSWASGAIAYPQIMCHQRRVVRDAVQANEPSSMLDVLSRFRYTDATDPRDKIYALLSLTSNRLDIKVDYSLSTRAIYIDCMKRLMEHDRNLDLLCQSAWQLYGNDSRSSDLPSWTIDFASPGQTSILFAQRSIFNAGGAEVDLPLAVSEGTLQLAGYEIDTLSHVSRCSQQNQHAVPYPPGANHCLQWMPDDLILAAIRNGNSSLSSFLKTNHPDASACDVPNFPASFEAFWRTMMMDVKRYPMARLTSADIEELAPRFTKWITTPLDSNRDIDIDFRVQDAVFEWYTWDFAVTKGGIYCRLPHGAQDGDRITVLKGAKVPVVLRPVPSGDGGANEANSDFLFVGPCYVHGFMDGQVFEKSRGFEERTFCII</sequence>
<dbReference type="EMBL" id="AZNF01000001">
    <property type="protein sequence ID" value="KID71420.1"/>
    <property type="molecule type" value="Genomic_DNA"/>
</dbReference>
<dbReference type="OrthoDB" id="4932447at2759"/>
<keyword evidence="3" id="KW-1185">Reference proteome</keyword>
<evidence type="ECO:0000313" key="2">
    <source>
        <dbReference type="EMBL" id="KID71420.1"/>
    </source>
</evidence>
<protein>
    <submittedName>
        <fullName evidence="2">Heterokaryon incompatibility protein</fullName>
    </submittedName>
</protein>
<dbReference type="InterPro" id="IPR052895">
    <property type="entry name" value="HetReg/Transcr_Mod"/>
</dbReference>
<dbReference type="PANTHER" id="PTHR24148">
    <property type="entry name" value="ANKYRIN REPEAT DOMAIN-CONTAINING PROTEIN 39 HOMOLOG-RELATED"/>
    <property type="match status" value="1"/>
</dbReference>
<reference evidence="2 3" key="1">
    <citation type="journal article" date="2014" name="Proc. Natl. Acad. Sci. U.S.A.">
        <title>Trajectory and genomic determinants of fungal-pathogen speciation and host adaptation.</title>
        <authorList>
            <person name="Hu X."/>
            <person name="Xiao G."/>
            <person name="Zheng P."/>
            <person name="Shang Y."/>
            <person name="Su Y."/>
            <person name="Zhang X."/>
            <person name="Liu X."/>
            <person name="Zhan S."/>
            <person name="St Leger R.J."/>
            <person name="Wang C."/>
        </authorList>
    </citation>
    <scope>NUCLEOTIDE SEQUENCE [LARGE SCALE GENOMIC DNA]</scope>
    <source>
        <strain evidence="2 3">ARSEF 549</strain>
    </source>
</reference>
<dbReference type="VEuPathDB" id="FungiDB:MAN_01019"/>
<feature type="non-terminal residue" evidence="2">
    <location>
        <position position="1"/>
    </location>
</feature>
<evidence type="ECO:0000259" key="1">
    <source>
        <dbReference type="Pfam" id="PF06985"/>
    </source>
</evidence>
<proteinExistence type="predicted"/>
<feature type="domain" description="Heterokaryon incompatibility" evidence="1">
    <location>
        <begin position="46"/>
        <end position="194"/>
    </location>
</feature>
<accession>A0A0B4FBD0</accession>
<evidence type="ECO:0000313" key="3">
    <source>
        <dbReference type="Proteomes" id="UP000031186"/>
    </source>
</evidence>
<comment type="caution">
    <text evidence="2">The sequence shown here is derived from an EMBL/GenBank/DDBJ whole genome shotgun (WGS) entry which is preliminary data.</text>
</comment>
<name>A0A0B4FBD0_METAF</name>
<organism evidence="2 3">
    <name type="scientific">Metarhizium anisopliae (strain ARSEF 549)</name>
    <dbReference type="NCBI Taxonomy" id="3151832"/>
    <lineage>
        <taxon>Eukaryota</taxon>
        <taxon>Fungi</taxon>
        <taxon>Dikarya</taxon>
        <taxon>Ascomycota</taxon>
        <taxon>Pezizomycotina</taxon>
        <taxon>Sordariomycetes</taxon>
        <taxon>Hypocreomycetidae</taxon>
        <taxon>Hypocreales</taxon>
        <taxon>Clavicipitaceae</taxon>
        <taxon>Metarhizium</taxon>
    </lineage>
</organism>
<dbReference type="PANTHER" id="PTHR24148:SF77">
    <property type="entry name" value="HETEROKARYON INCOMPATIBILITY DOMAIN-CONTAINING PROTEIN"/>
    <property type="match status" value="1"/>
</dbReference>
<dbReference type="Proteomes" id="UP000031186">
    <property type="component" value="Unassembled WGS sequence"/>
</dbReference>
<dbReference type="AlphaFoldDB" id="A0A0B4FBD0"/>
<gene>
    <name evidence="2" type="ORF">MAN_01019</name>
</gene>